<dbReference type="GO" id="GO:0003677">
    <property type="term" value="F:DNA binding"/>
    <property type="evidence" value="ECO:0007669"/>
    <property type="project" value="InterPro"/>
</dbReference>
<dbReference type="GO" id="GO:0008270">
    <property type="term" value="F:zinc ion binding"/>
    <property type="evidence" value="ECO:0007669"/>
    <property type="project" value="InterPro"/>
</dbReference>
<dbReference type="RefSeq" id="WP_002641556.1">
    <property type="nucleotide sequence ID" value="NZ_CP019448.1"/>
</dbReference>
<evidence type="ECO:0000313" key="3">
    <source>
        <dbReference type="Proteomes" id="UP000017813"/>
    </source>
</evidence>
<keyword evidence="3" id="KW-1185">Reference proteome</keyword>
<dbReference type="InterPro" id="IPR027417">
    <property type="entry name" value="P-loop_NTPase"/>
</dbReference>
<dbReference type="SUPFAM" id="SSF57783">
    <property type="entry name" value="Zinc beta-ribbon"/>
    <property type="match status" value="1"/>
</dbReference>
<dbReference type="AlphaFoldDB" id="V9HM29"/>
<feature type="domain" description="NrS-1 polymerase-like helicase" evidence="1">
    <location>
        <begin position="610"/>
        <end position="720"/>
    </location>
</feature>
<dbReference type="Gene3D" id="3.40.50.300">
    <property type="entry name" value="P-loop containing nucleotide triphosphate hydrolases"/>
    <property type="match status" value="1"/>
</dbReference>
<dbReference type="STRING" id="641147.HMPREF9021_00773"/>
<reference evidence="2 3" key="2">
    <citation type="submission" date="2011-10" db="EMBL/GenBank/DDBJ databases">
        <title>The Genome Sequence of Simonsiella muelleri ATCC 29453.</title>
        <authorList>
            <consortium name="The Broad Institute Genome Sequencing Platform"/>
            <consortium name="The Broad Institute Genome Sequencing Center for Infectious Disease"/>
            <person name="Earl A."/>
            <person name="Ward D."/>
            <person name="Feldgarden M."/>
            <person name="Gevers D."/>
            <person name="Izard J."/>
            <person name="Baranova O.V."/>
            <person name="Blanton J.M."/>
            <person name="Tanner A.C."/>
            <person name="Dewhirst F."/>
            <person name="Young S.K."/>
            <person name="Zeng Q."/>
            <person name="Gargeya S."/>
            <person name="Fitzgerald M."/>
            <person name="Haas B."/>
            <person name="Abouelleil A."/>
            <person name="Alvarado L."/>
            <person name="Arachchi H.M."/>
            <person name="Berlin A."/>
            <person name="Brown A."/>
            <person name="Chapman S.B."/>
            <person name="Chen Z."/>
            <person name="Dunbar C."/>
            <person name="Freedman E."/>
            <person name="Gearin G."/>
            <person name="Goldberg J."/>
            <person name="Griggs A."/>
            <person name="Gujja S."/>
            <person name="Heiman D."/>
            <person name="Howarth C."/>
            <person name="Larson L."/>
            <person name="Lui A."/>
            <person name="MacDonald P.J.P."/>
            <person name="Montmayeur A."/>
            <person name="Murphy C."/>
            <person name="Neiman D."/>
            <person name="Pearson M."/>
            <person name="Priest M."/>
            <person name="Roberts A."/>
            <person name="Saif S."/>
            <person name="Shea T."/>
            <person name="Shenoy N."/>
            <person name="Sisk P."/>
            <person name="Stolte C."/>
            <person name="Sykes S."/>
            <person name="Wortman J."/>
            <person name="Nusbaum C."/>
            <person name="Birren B."/>
        </authorList>
    </citation>
    <scope>NUCLEOTIDE SEQUENCE [LARGE SCALE GENOMIC DNA]</scope>
    <source>
        <strain evidence="2 3">ATCC 29453</strain>
    </source>
</reference>
<organism evidence="2 3">
    <name type="scientific">Simonsiella muelleri ATCC 29453</name>
    <dbReference type="NCBI Taxonomy" id="641147"/>
    <lineage>
        <taxon>Bacteria</taxon>
        <taxon>Pseudomonadati</taxon>
        <taxon>Pseudomonadota</taxon>
        <taxon>Betaproteobacteria</taxon>
        <taxon>Neisseriales</taxon>
        <taxon>Neisseriaceae</taxon>
        <taxon>Simonsiella</taxon>
    </lineage>
</organism>
<dbReference type="HOGENOM" id="CLU_330611_0_0_4"/>
<sequence>MNKHIDFKEISQAALNSAEMLLNQWLPDGKRHGHEYQARNPTRADNQIGSFSINLNTGAWADFATDDKGADLISLYAYLHGVKQGEAAKEIAKQLRMDTLPPAAPKKSLPKMTDDGWETIAPVSSNQLHGLHALHGWKETNGKTRLMESIYRDENGKVLGMVVRFPKSDGGKEDLPRTFGLDKKSGLMEWRWRTWDGMRFIYGLDVLAQKPEAPVLIVEGEKCKNITEESGWFKDFAVISWQGGCNAWHKTDWSRVQNRRVVLFPDADAHREKLSNKEKEAGVKETDKPLLPLHEQGGMKAMLGIEKELLKYGNQTAIVAIPEPDVWTAGYDIADMITDLEPLANARELVDEALTRVSPEPTLQGVSHSVKNAPNVQTGGVGDDDNVYNSYFAELLAHFALVEGKKSAVDKRNGTTYSYSALKVRFNKDVVDSWFNMPDKPLMTQYEIKRLKDIEELKQRSNDTEILETMERYIYLDGSTSVWDKQLWRMIEQGAAKLAMGDSFKIWVNSPNRKVIPIDNIVFNPMTLDLGDDYINLFRGLPVTASYPIPREEMPQNWGEVISLFPECMNIFRLVKHLCNNDWLITQFVMNWLAYPLQHLGAKLACSLVFHGDVQGAGKSWLFDDIMGQIYGEHGGHYGQEDLETIYTANRSAKLYGAFEEVFNNQQKYSNSGKIKNMVTRKTHRIERKFVDAMDEANRINCVFTSNEAQPYKLDENDRRACVVSPQKRLPDDLKQALEEEIANGGVQAFYSLLMSLPLMLDYEYVLDEETGLYNKVVHREKPIRFHANTEAIMTEAKKLVISFGRFTWQTFFYQLQNGEIDGVVFGCCRSEDIYQLYLWWCKKNHEKEHYSRSKFLNNIKTKMYYEKRWTRCPTSNRPQERKQVWILIPKDLHIPEGCAEMDVMGTQVLSFETAVRQLVNRFDD</sequence>
<dbReference type="InterPro" id="IPR036977">
    <property type="entry name" value="DNA_primase_Znf_CHC2"/>
</dbReference>
<gene>
    <name evidence="2" type="ORF">HMPREF9021_00773</name>
</gene>
<dbReference type="EMBL" id="ADCY02000014">
    <property type="protein sequence ID" value="EFG31503.2"/>
    <property type="molecule type" value="Genomic_DNA"/>
</dbReference>
<dbReference type="Pfam" id="PF19263">
    <property type="entry name" value="DUF5906"/>
    <property type="match status" value="1"/>
</dbReference>
<dbReference type="OrthoDB" id="110640at2"/>
<reference evidence="2 3" key="1">
    <citation type="submission" date="2010-03" db="EMBL/GenBank/DDBJ databases">
        <authorList>
            <consortium name="The Broad Institute Genome Sequencing Platform"/>
            <person name="Ward D."/>
            <person name="Earl A."/>
            <person name="Feldgarden M."/>
            <person name="Gevers D."/>
            <person name="Young S."/>
            <person name="Zeng Q."/>
            <person name="Koehrsen M."/>
            <person name="Alvarado L."/>
            <person name="Berlin A.M."/>
            <person name="Borenstein D."/>
            <person name="Chapman S.B."/>
            <person name="Chen Z."/>
            <person name="Engels R."/>
            <person name="Freedman E."/>
            <person name="Gellesch M."/>
            <person name="Goldberg J."/>
            <person name="Griggs A."/>
            <person name="Gujja S."/>
            <person name="Heilman E.R."/>
            <person name="Heiman D.I."/>
            <person name="Hepburn T.A."/>
            <person name="Howarth C."/>
            <person name="Jen D."/>
            <person name="Larson L."/>
            <person name="Mehta T."/>
            <person name="Park D."/>
            <person name="Pearson M."/>
            <person name="Richards J."/>
            <person name="Roberts A."/>
            <person name="Saif S."/>
            <person name="Shea T.D."/>
            <person name="Shenoy N."/>
            <person name="Sisk P."/>
            <person name="Stolte C."/>
            <person name="Sykes S.N."/>
            <person name="Walk T."/>
            <person name="White J."/>
            <person name="Yandava C."/>
            <person name="Izard J."/>
            <person name="Baranova O.V."/>
            <person name="Blanton J.M."/>
            <person name="Tanner A.C."/>
            <person name="Dewhirst F."/>
            <person name="Haas B."/>
            <person name="Nusbaum C."/>
            <person name="Birren B."/>
        </authorList>
    </citation>
    <scope>NUCLEOTIDE SEQUENCE [LARGE SCALE GENOMIC DNA]</scope>
    <source>
        <strain evidence="2 3">ATCC 29453</strain>
    </source>
</reference>
<dbReference type="Proteomes" id="UP000017813">
    <property type="component" value="Unassembled WGS sequence"/>
</dbReference>
<proteinExistence type="predicted"/>
<dbReference type="Gene3D" id="3.90.580.10">
    <property type="entry name" value="Zinc finger, CHC2-type domain"/>
    <property type="match status" value="1"/>
</dbReference>
<dbReference type="eggNOG" id="COG5545">
    <property type="taxonomic scope" value="Bacteria"/>
</dbReference>
<dbReference type="GO" id="GO:0006260">
    <property type="term" value="P:DNA replication"/>
    <property type="evidence" value="ECO:0007669"/>
    <property type="project" value="InterPro"/>
</dbReference>
<evidence type="ECO:0000313" key="2">
    <source>
        <dbReference type="EMBL" id="EFG31503.2"/>
    </source>
</evidence>
<name>V9HM29_9NEIS</name>
<dbReference type="InterPro" id="IPR045455">
    <property type="entry name" value="NrS-1_pol-like_helicase"/>
</dbReference>
<dbReference type="eggNOG" id="COG3378">
    <property type="taxonomic scope" value="Bacteria"/>
</dbReference>
<comment type="caution">
    <text evidence="2">The sequence shown here is derived from an EMBL/GenBank/DDBJ whole genome shotgun (WGS) entry which is preliminary data.</text>
</comment>
<evidence type="ECO:0000259" key="1">
    <source>
        <dbReference type="Pfam" id="PF19263"/>
    </source>
</evidence>
<accession>V9HM29</accession>
<protein>
    <recommendedName>
        <fullName evidence="1">NrS-1 polymerase-like helicase domain-containing protein</fullName>
    </recommendedName>
</protein>